<keyword evidence="3" id="KW-1185">Reference proteome</keyword>
<evidence type="ECO:0000256" key="1">
    <source>
        <dbReference type="SAM" id="MobiDB-lite"/>
    </source>
</evidence>
<protein>
    <submittedName>
        <fullName evidence="2">Uncharacterized protein</fullName>
    </submittedName>
</protein>
<feature type="region of interest" description="Disordered" evidence="1">
    <location>
        <begin position="33"/>
        <end position="63"/>
    </location>
</feature>
<dbReference type="Proteomes" id="UP001500840">
    <property type="component" value="Unassembled WGS sequence"/>
</dbReference>
<accession>A0ABP8MAL7</accession>
<feature type="region of interest" description="Disordered" evidence="1">
    <location>
        <begin position="1"/>
        <end position="21"/>
    </location>
</feature>
<evidence type="ECO:0000313" key="2">
    <source>
        <dbReference type="EMBL" id="GAA4445822.1"/>
    </source>
</evidence>
<comment type="caution">
    <text evidence="2">The sequence shown here is derived from an EMBL/GenBank/DDBJ whole genome shotgun (WGS) entry which is preliminary data.</text>
</comment>
<reference evidence="3" key="1">
    <citation type="journal article" date="2019" name="Int. J. Syst. Evol. Microbiol.">
        <title>The Global Catalogue of Microorganisms (GCM) 10K type strain sequencing project: providing services to taxonomists for standard genome sequencing and annotation.</title>
        <authorList>
            <consortium name="The Broad Institute Genomics Platform"/>
            <consortium name="The Broad Institute Genome Sequencing Center for Infectious Disease"/>
            <person name="Wu L."/>
            <person name="Ma J."/>
        </authorList>
    </citation>
    <scope>NUCLEOTIDE SEQUENCE [LARGE SCALE GENOMIC DNA]</scope>
    <source>
        <strain evidence="3">JCM 17759</strain>
    </source>
</reference>
<organism evidence="2 3">
    <name type="scientific">Novipirellula rosea</name>
    <dbReference type="NCBI Taxonomy" id="1031540"/>
    <lineage>
        <taxon>Bacteria</taxon>
        <taxon>Pseudomonadati</taxon>
        <taxon>Planctomycetota</taxon>
        <taxon>Planctomycetia</taxon>
        <taxon>Pirellulales</taxon>
        <taxon>Pirellulaceae</taxon>
        <taxon>Novipirellula</taxon>
    </lineage>
</organism>
<proteinExistence type="predicted"/>
<name>A0ABP8MAL7_9BACT</name>
<dbReference type="EMBL" id="BAABGA010000008">
    <property type="protein sequence ID" value="GAA4445822.1"/>
    <property type="molecule type" value="Genomic_DNA"/>
</dbReference>
<evidence type="ECO:0000313" key="3">
    <source>
        <dbReference type="Proteomes" id="UP001500840"/>
    </source>
</evidence>
<sequence>MLELPPYADPPNPLEAAGMIGPEPEFEKIRLNKLSPPGRDGGSSVPGTWTGPSVVPGGTLGAG</sequence>
<gene>
    <name evidence="2" type="ORF">GCM10023156_05940</name>
</gene>